<dbReference type="PANTHER" id="PTHR37477">
    <property type="entry name" value="COBALT-PRECORRIN-5A HYDROLASE"/>
    <property type="match status" value="1"/>
</dbReference>
<dbReference type="GO" id="GO:0009236">
    <property type="term" value="P:cobalamin biosynthetic process"/>
    <property type="evidence" value="ECO:0007669"/>
    <property type="project" value="InterPro"/>
</dbReference>
<dbReference type="EMBL" id="FWWY01000001">
    <property type="protein sequence ID" value="SMC05575.1"/>
    <property type="molecule type" value="Genomic_DNA"/>
</dbReference>
<dbReference type="OrthoDB" id="9781023at2"/>
<dbReference type="Pfam" id="PF11760">
    <property type="entry name" value="CbiG_N"/>
    <property type="match status" value="1"/>
</dbReference>
<dbReference type="InterPro" id="IPR002750">
    <property type="entry name" value="CobE/GbiG_C"/>
</dbReference>
<feature type="domain" description="CobE/GbiG C-terminal" evidence="1">
    <location>
        <begin position="240"/>
        <end position="358"/>
    </location>
</feature>
<dbReference type="InterPro" id="IPR052553">
    <property type="entry name" value="CbiG_hydrolase"/>
</dbReference>
<sequence>MRNETWAAVLISRAGLRLIERLRAHKVFDLWIPDRLRNAVLPSMGSTHIYNRPLKDLVRDKFHAYDHWIFVMSVGAVVRLIAPVLRNKYSDPSVTVLDDAGHYAICLLSCHGRGGNQATYDVAKILQAIPVITTGSESLGVPALDMIGKEWEWSLDPSTTIPVMSRMMLDNEPIGVIQESGPLHWNYRDYFASRVYDSWTSVPKPVMDEMKGWIWITHRHVPPPDTTGNKPILIYHPKVLSVGIGFSRNTPPEDFEQLLVQTFTEHHLAVDSVAQLATIDIKQGDLALRTFATSHGWPVVYFSAKELNTVVLHQATHNPHVFHVTGAMAVAEPAAILAAQGGDLIVRKVKSERVTMAVGLLNALD</sequence>
<dbReference type="InterPro" id="IPR021744">
    <property type="entry name" value="CbiG_N"/>
</dbReference>
<protein>
    <submittedName>
        <fullName evidence="4">Cobalt-precorrin 5A acetaldehyde-lyase</fullName>
    </submittedName>
</protein>
<dbReference type="InterPro" id="IPR021745">
    <property type="entry name" value="CbiG_mid"/>
</dbReference>
<dbReference type="GO" id="GO:0016829">
    <property type="term" value="F:lyase activity"/>
    <property type="evidence" value="ECO:0007669"/>
    <property type="project" value="UniProtKB-KW"/>
</dbReference>
<dbReference type="Pfam" id="PF01890">
    <property type="entry name" value="CbiG_C"/>
    <property type="match status" value="1"/>
</dbReference>
<dbReference type="InterPro" id="IPR036518">
    <property type="entry name" value="CobE/GbiG_C_sf"/>
</dbReference>
<dbReference type="SUPFAM" id="SSF159672">
    <property type="entry name" value="CbiG N-terminal domain-like"/>
    <property type="match status" value="1"/>
</dbReference>
<proteinExistence type="predicted"/>
<accession>A0A1W1WH55</accession>
<organism evidence="4 5">
    <name type="scientific">Sulfobacillus thermosulfidooxidans (strain DSM 9293 / VKM B-1269 / AT-1)</name>
    <dbReference type="NCBI Taxonomy" id="929705"/>
    <lineage>
        <taxon>Bacteria</taxon>
        <taxon>Bacillati</taxon>
        <taxon>Bacillota</taxon>
        <taxon>Clostridia</taxon>
        <taxon>Eubacteriales</taxon>
        <taxon>Clostridiales Family XVII. Incertae Sedis</taxon>
        <taxon>Sulfobacillus</taxon>
    </lineage>
</organism>
<dbReference type="InterPro" id="IPR038029">
    <property type="entry name" value="GbiG_N_sf"/>
</dbReference>
<dbReference type="Pfam" id="PF11761">
    <property type="entry name" value="CbiG_mid"/>
    <property type="match status" value="1"/>
</dbReference>
<dbReference type="Proteomes" id="UP000192660">
    <property type="component" value="Unassembled WGS sequence"/>
</dbReference>
<evidence type="ECO:0000259" key="2">
    <source>
        <dbReference type="Pfam" id="PF11760"/>
    </source>
</evidence>
<reference evidence="5" key="1">
    <citation type="submission" date="2017-04" db="EMBL/GenBank/DDBJ databases">
        <authorList>
            <person name="Varghese N."/>
            <person name="Submissions S."/>
        </authorList>
    </citation>
    <scope>NUCLEOTIDE SEQUENCE [LARGE SCALE GENOMIC DNA]</scope>
    <source>
        <strain evidence="5">DSM 9293</strain>
    </source>
</reference>
<evidence type="ECO:0000259" key="1">
    <source>
        <dbReference type="Pfam" id="PF01890"/>
    </source>
</evidence>
<dbReference type="AlphaFoldDB" id="A0A1W1WH55"/>
<dbReference type="STRING" id="28034.BFX07_08630"/>
<dbReference type="Gene3D" id="3.30.420.180">
    <property type="entry name" value="CobE/GbiG C-terminal domain"/>
    <property type="match status" value="1"/>
</dbReference>
<gene>
    <name evidence="4" type="ORF">SAMN00768000_2320</name>
</gene>
<keyword evidence="4" id="KW-0456">Lyase</keyword>
<name>A0A1W1WH55_SULTA</name>
<dbReference type="SUPFAM" id="SSF159664">
    <property type="entry name" value="CobE/GbiG C-terminal domain-like"/>
    <property type="match status" value="1"/>
</dbReference>
<feature type="domain" description="Cobalamin biosynthesis central region" evidence="3">
    <location>
        <begin position="142"/>
        <end position="237"/>
    </location>
</feature>
<dbReference type="RefSeq" id="WP_084661626.1">
    <property type="nucleotide sequence ID" value="NZ_FWWY01000001.1"/>
</dbReference>
<dbReference type="Gene3D" id="3.40.50.11220">
    <property type="match status" value="1"/>
</dbReference>
<evidence type="ECO:0000259" key="3">
    <source>
        <dbReference type="Pfam" id="PF11761"/>
    </source>
</evidence>
<dbReference type="PANTHER" id="PTHR37477:SF1">
    <property type="entry name" value="COBALT-PRECORRIN-5A HYDROLASE"/>
    <property type="match status" value="1"/>
</dbReference>
<keyword evidence="5" id="KW-1185">Reference proteome</keyword>
<evidence type="ECO:0000313" key="5">
    <source>
        <dbReference type="Proteomes" id="UP000192660"/>
    </source>
</evidence>
<feature type="domain" description="Cobalamin synthesis G N-terminal" evidence="2">
    <location>
        <begin position="57"/>
        <end position="137"/>
    </location>
</feature>
<evidence type="ECO:0000313" key="4">
    <source>
        <dbReference type="EMBL" id="SMC05575.1"/>
    </source>
</evidence>